<dbReference type="PANTHER" id="PTHR21089">
    <property type="entry name" value="SHIKIMATE DEHYDROGENASE"/>
    <property type="match status" value="1"/>
</dbReference>
<dbReference type="InterPro" id="IPR041121">
    <property type="entry name" value="SDH_C"/>
</dbReference>
<keyword evidence="2" id="KW-0560">Oxidoreductase</keyword>
<dbReference type="EMBL" id="VSSQ01124270">
    <property type="protein sequence ID" value="MPN55250.1"/>
    <property type="molecule type" value="Genomic_DNA"/>
</dbReference>
<name>A0A645IWK0_9ZZZZ</name>
<dbReference type="GO" id="GO:0009423">
    <property type="term" value="P:chorismate biosynthetic process"/>
    <property type="evidence" value="ECO:0007669"/>
    <property type="project" value="TreeGrafter"/>
</dbReference>
<organism evidence="2">
    <name type="scientific">bioreactor metagenome</name>
    <dbReference type="NCBI Taxonomy" id="1076179"/>
    <lineage>
        <taxon>unclassified sequences</taxon>
        <taxon>metagenomes</taxon>
        <taxon>ecological metagenomes</taxon>
    </lineage>
</organism>
<accession>A0A645IWK0</accession>
<proteinExistence type="predicted"/>
<dbReference type="GO" id="GO:0019632">
    <property type="term" value="P:shikimate metabolic process"/>
    <property type="evidence" value="ECO:0007669"/>
    <property type="project" value="TreeGrafter"/>
</dbReference>
<dbReference type="PANTHER" id="PTHR21089:SF1">
    <property type="entry name" value="BIFUNCTIONAL 3-DEHYDROQUINATE DEHYDRATASE_SHIKIMATE DEHYDROGENASE, CHLOROPLASTIC"/>
    <property type="match status" value="1"/>
</dbReference>
<dbReference type="Pfam" id="PF18317">
    <property type="entry name" value="SDH_C"/>
    <property type="match status" value="1"/>
</dbReference>
<evidence type="ECO:0000313" key="2">
    <source>
        <dbReference type="EMBL" id="MPN55250.1"/>
    </source>
</evidence>
<dbReference type="EC" id="1.1.1.25" evidence="2"/>
<dbReference type="InterPro" id="IPR022893">
    <property type="entry name" value="Shikimate_DH_fam"/>
</dbReference>
<comment type="caution">
    <text evidence="2">The sequence shown here is derived from an EMBL/GenBank/DDBJ whole genome shotgun (WGS) entry which is preliminary data.</text>
</comment>
<protein>
    <submittedName>
        <fullName evidence="2">Shikimate dehydrogenase (NADP(+))</fullName>
        <ecNumber evidence="2">1.1.1.25</ecNumber>
    </submittedName>
</protein>
<gene>
    <name evidence="2" type="primary">aroE_53</name>
    <name evidence="2" type="ORF">SDC9_202930</name>
</gene>
<dbReference type="GO" id="GO:0004764">
    <property type="term" value="F:shikimate 3-dehydrogenase (NADP+) activity"/>
    <property type="evidence" value="ECO:0007669"/>
    <property type="project" value="UniProtKB-EC"/>
</dbReference>
<sequence length="105" mass="11412">MDKACQKAHLLVNTTPLGMAGNKDDFADFDFLTVLPEGALVLDLIYAPRETALLKKAQALGYATANGLDMLIYQAMESFHIMTGLKTVDQDKLKIAKALAEQGLI</sequence>
<dbReference type="SUPFAM" id="SSF51735">
    <property type="entry name" value="NAD(P)-binding Rossmann-fold domains"/>
    <property type="match status" value="1"/>
</dbReference>
<feature type="domain" description="SDH C-terminal" evidence="1">
    <location>
        <begin position="67"/>
        <end position="91"/>
    </location>
</feature>
<dbReference type="InterPro" id="IPR036291">
    <property type="entry name" value="NAD(P)-bd_dom_sf"/>
</dbReference>
<reference evidence="2" key="1">
    <citation type="submission" date="2019-08" db="EMBL/GenBank/DDBJ databases">
        <authorList>
            <person name="Kucharzyk K."/>
            <person name="Murdoch R.W."/>
            <person name="Higgins S."/>
            <person name="Loffler F."/>
        </authorList>
    </citation>
    <scope>NUCLEOTIDE SEQUENCE</scope>
</reference>
<dbReference type="GO" id="GO:0005829">
    <property type="term" value="C:cytosol"/>
    <property type="evidence" value="ECO:0007669"/>
    <property type="project" value="TreeGrafter"/>
</dbReference>
<dbReference type="GO" id="GO:0050661">
    <property type="term" value="F:NADP binding"/>
    <property type="evidence" value="ECO:0007669"/>
    <property type="project" value="TreeGrafter"/>
</dbReference>
<dbReference type="AlphaFoldDB" id="A0A645IWK0"/>
<dbReference type="Gene3D" id="3.40.50.720">
    <property type="entry name" value="NAD(P)-binding Rossmann-like Domain"/>
    <property type="match status" value="1"/>
</dbReference>
<evidence type="ECO:0000259" key="1">
    <source>
        <dbReference type="Pfam" id="PF18317"/>
    </source>
</evidence>